<dbReference type="EMBL" id="CP159923">
    <property type="protein sequence ID" value="XCO72569.1"/>
    <property type="molecule type" value="Genomic_DNA"/>
</dbReference>
<accession>A0AAU8MMS7</accession>
<name>A0AAU8MMS7_9RICK</name>
<evidence type="ECO:0000256" key="2">
    <source>
        <dbReference type="SAM" id="Phobius"/>
    </source>
</evidence>
<feature type="region of interest" description="Disordered" evidence="1">
    <location>
        <begin position="312"/>
        <end position="337"/>
    </location>
</feature>
<feature type="compositionally biased region" description="Basic and acidic residues" evidence="1">
    <location>
        <begin position="328"/>
        <end position="337"/>
    </location>
</feature>
<keyword evidence="2" id="KW-0812">Transmembrane</keyword>
<keyword evidence="2" id="KW-1133">Transmembrane helix</keyword>
<evidence type="ECO:0000256" key="1">
    <source>
        <dbReference type="SAM" id="MobiDB-lite"/>
    </source>
</evidence>
<proteinExistence type="predicted"/>
<gene>
    <name evidence="3" type="ORF">ABS251_00215</name>
</gene>
<feature type="compositionally biased region" description="Polar residues" evidence="1">
    <location>
        <begin position="316"/>
        <end position="327"/>
    </location>
</feature>
<feature type="transmembrane region" description="Helical" evidence="2">
    <location>
        <begin position="132"/>
        <end position="165"/>
    </location>
</feature>
<organism evidence="3">
    <name type="scientific">Wolbachia endosymbiont of Ephestia elutella</name>
    <dbReference type="NCBI Taxonomy" id="3231696"/>
    <lineage>
        <taxon>Bacteria</taxon>
        <taxon>Pseudomonadati</taxon>
        <taxon>Pseudomonadota</taxon>
        <taxon>Alphaproteobacteria</taxon>
        <taxon>Rickettsiales</taxon>
        <taxon>Anaplasmataceae</taxon>
        <taxon>Wolbachieae</taxon>
        <taxon>Wolbachia</taxon>
    </lineage>
</organism>
<sequence length="337" mass="37638">MATTNSTFFDTDYPELRKAISDIIESIAQSPQEEKGKLFGALSEQVRGMNLKDLGLAINDQGLQKEVNKELFIKFIEKALENLEPEEIKPEIIEKVLQSVEREAISNVINNNKGPLDNLVNYFKSASTNEKIGMASAVMVLGAAFSPLIVLATLIALVAIGARYVGIGIGKAGEKIKEGAIDSGKAVKSFVKDVIDELTWEKINFSRLEKEFIDDMVYPENAEKSKEAQNKIRIIKMLKNEEQRSAIQELVKNGTIQNFSEADMIRFLEKGLSTHEEDMQKLLDLMKNFLPAIMDSGNNKIEKVEKIVGDKVKQMEPNSEVKNPSSERVSEERKGVN</sequence>
<keyword evidence="2" id="KW-0472">Membrane</keyword>
<evidence type="ECO:0000313" key="3">
    <source>
        <dbReference type="EMBL" id="XCO72569.1"/>
    </source>
</evidence>
<protein>
    <submittedName>
        <fullName evidence="3">Uncharacterized protein</fullName>
    </submittedName>
</protein>
<reference evidence="3" key="1">
    <citation type="submission" date="2024-06" db="EMBL/GenBank/DDBJ databases">
        <authorList>
            <person name="Al-Khalidi N."/>
            <person name="Al-Zurfi S.M."/>
            <person name="Lahuf A."/>
        </authorList>
    </citation>
    <scope>NUCLEOTIDE SEQUENCE</scope>
    <source>
        <strain evidence="3">Karbala-1</strain>
    </source>
</reference>
<dbReference type="AlphaFoldDB" id="A0AAU8MMS7"/>